<proteinExistence type="inferred from homology"/>
<dbReference type="Proteomes" id="UP001187343">
    <property type="component" value="Unassembled WGS sequence"/>
</dbReference>
<evidence type="ECO:0000256" key="4">
    <source>
        <dbReference type="ARBA" id="ARBA00022989"/>
    </source>
</evidence>
<sequence>MWCDGCRVFCMICHAIRFYLPREQFVSITPSDLLKSHSALVISKMEKAKFSPSALTSTRGALHMAQIVICVVTFAVSYVWGKPFHTYWIYCMVVWGLCPIISLVITIVEMFLIHKLILVFCMDWDDFTTGMAMMASLCTFSCTVMFANFYICRKCIWGWMVTILSAVCCALYCVETFRDKCDATRSATYVAALPGFVKILEAFVACIILISLIGYVGKPALLWCIVAYVIPLPLTLLTIITNIMTKLRKCLPVDRLTMIFLIISVLLYISAAILWPAYSFKDNPRPKDCPGYSCIWSIQFVVTFMTYVNLGLYITDLVFTWCVQSNSPLEHSSHFSGIIRRTMLFGLSLSQCFRILEMVFCALALIIPMFRGPMSSPYGIWCEFVWVFGLIVAVVIFVVEKCLVDKLIELLVLKHSWNDLSCGLSLLASLMLLSACLIYCTVFVCSTCIADMICAIASILAFGVYVVDAVMLKLKCPAGYLSSVRGILRFSQAFVACLIFTAVYSYFKGVENRFRPLGLIWCILVYVVCFPPTVVVIPSHLQKCVDLLRFCNLNKLELVLDIVAVALYVSAAILWPVYGYKHYKRDSKIHDYRFHDLNLVTVLTYVNLGLYLADLIWTLIVLYKK</sequence>
<feature type="transmembrane region" description="Helical" evidence="8">
    <location>
        <begin position="558"/>
        <end position="578"/>
    </location>
</feature>
<dbReference type="PANTHER" id="PTHR17068:SF12">
    <property type="entry name" value="MYELOID-ASSOCIATED DIFFERENTIATION MARKER-LIKE PROTEIN 2"/>
    <property type="match status" value="1"/>
</dbReference>
<feature type="transmembrane region" description="Helical" evidence="8">
    <location>
        <begin position="378"/>
        <end position="399"/>
    </location>
</feature>
<keyword evidence="4 8" id="KW-1133">Transmembrane helix</keyword>
<feature type="transmembrane region" description="Helical" evidence="8">
    <location>
        <begin position="157"/>
        <end position="177"/>
    </location>
</feature>
<feature type="transmembrane region" description="Helical" evidence="8">
    <location>
        <begin position="598"/>
        <end position="623"/>
    </location>
</feature>
<feature type="transmembrane region" description="Helical" evidence="8">
    <location>
        <begin position="189"/>
        <end position="214"/>
    </location>
</feature>
<feature type="transmembrane region" description="Helical" evidence="8">
    <location>
        <begin position="518"/>
        <end position="537"/>
    </location>
</feature>
<evidence type="ECO:0000259" key="9">
    <source>
        <dbReference type="PROSITE" id="PS51225"/>
    </source>
</evidence>
<keyword evidence="2 7" id="KW-0812">Transmembrane</keyword>
<feature type="transmembrane region" description="Helical" evidence="8">
    <location>
        <begin position="132"/>
        <end position="151"/>
    </location>
</feature>
<feature type="transmembrane region" description="Helical" evidence="8">
    <location>
        <begin position="450"/>
        <end position="474"/>
    </location>
</feature>
<dbReference type="EMBL" id="JAUYZG010000024">
    <property type="protein sequence ID" value="KAK2870444.1"/>
    <property type="molecule type" value="Genomic_DNA"/>
</dbReference>
<keyword evidence="11" id="KW-1185">Reference proteome</keyword>
<comment type="similarity">
    <text evidence="6">Belongs to the MAL family.</text>
</comment>
<accession>A0AA88P5B0</accession>
<feature type="transmembrane region" description="Helical" evidence="8">
    <location>
        <begin position="61"/>
        <end position="81"/>
    </location>
</feature>
<feature type="transmembrane region" description="Helical" evidence="8">
    <location>
        <begin position="220"/>
        <end position="244"/>
    </location>
</feature>
<name>A0AA88P5B0_9TELE</name>
<comment type="subcellular location">
    <subcellularLocation>
        <location evidence="1">Membrane</location>
        <topology evidence="1">Multi-pass membrane protein</topology>
    </subcellularLocation>
</comment>
<evidence type="ECO:0000313" key="11">
    <source>
        <dbReference type="Proteomes" id="UP001187343"/>
    </source>
</evidence>
<dbReference type="Pfam" id="PF01284">
    <property type="entry name" value="MARVEL"/>
    <property type="match status" value="1"/>
</dbReference>
<feature type="transmembrane region" description="Helical" evidence="8">
    <location>
        <begin position="420"/>
        <end position="444"/>
    </location>
</feature>
<feature type="transmembrane region" description="Helical" evidence="8">
    <location>
        <begin position="486"/>
        <end position="506"/>
    </location>
</feature>
<feature type="transmembrane region" description="Helical" evidence="8">
    <location>
        <begin position="298"/>
        <end position="323"/>
    </location>
</feature>
<feature type="domain" description="MARVEL" evidence="9">
    <location>
        <begin position="345"/>
        <end position="477"/>
    </location>
</feature>
<comment type="caution">
    <text evidence="10">The sequence shown here is derived from an EMBL/GenBank/DDBJ whole genome shotgun (WGS) entry which is preliminary data.</text>
</comment>
<dbReference type="GO" id="GO:0016020">
    <property type="term" value="C:membrane"/>
    <property type="evidence" value="ECO:0007669"/>
    <property type="project" value="UniProtKB-SubCell"/>
</dbReference>
<reference evidence="10" key="1">
    <citation type="submission" date="2023-08" db="EMBL/GenBank/DDBJ databases">
        <title>Chromosome-level Genome Assembly of mud carp (Cirrhinus molitorella).</title>
        <authorList>
            <person name="Liu H."/>
        </authorList>
    </citation>
    <scope>NUCLEOTIDE SEQUENCE</scope>
    <source>
        <strain evidence="10">Prfri</strain>
        <tissue evidence="10">Muscle</tissue>
    </source>
</reference>
<feature type="transmembrane region" description="Helical" evidence="8">
    <location>
        <begin position="256"/>
        <end position="278"/>
    </location>
</feature>
<evidence type="ECO:0000256" key="5">
    <source>
        <dbReference type="ARBA" id="ARBA00023136"/>
    </source>
</evidence>
<feature type="transmembrane region" description="Helical" evidence="8">
    <location>
        <begin position="87"/>
        <end position="112"/>
    </location>
</feature>
<feature type="transmembrane region" description="Helical" evidence="8">
    <location>
        <begin position="344"/>
        <end position="366"/>
    </location>
</feature>
<keyword evidence="3" id="KW-0677">Repeat</keyword>
<feature type="domain" description="MARVEL" evidence="9">
    <location>
        <begin position="189"/>
        <end position="325"/>
    </location>
</feature>
<dbReference type="PROSITE" id="PS51225">
    <property type="entry name" value="MARVEL"/>
    <property type="match status" value="3"/>
</dbReference>
<dbReference type="InterPro" id="IPR047123">
    <property type="entry name" value="MYADM-like"/>
</dbReference>
<evidence type="ECO:0000313" key="10">
    <source>
        <dbReference type="EMBL" id="KAK2870444.1"/>
    </source>
</evidence>
<evidence type="ECO:0000256" key="6">
    <source>
        <dbReference type="ARBA" id="ARBA00034721"/>
    </source>
</evidence>
<feature type="domain" description="MARVEL" evidence="9">
    <location>
        <begin position="480"/>
        <end position="623"/>
    </location>
</feature>
<dbReference type="InterPro" id="IPR008253">
    <property type="entry name" value="Marvel"/>
</dbReference>
<protein>
    <recommendedName>
        <fullName evidence="9">MARVEL domain-containing protein</fullName>
    </recommendedName>
</protein>
<dbReference type="PANTHER" id="PTHR17068">
    <property type="entry name" value="MYELOID-ASSOCIATED DIFFERENTIATION MARKER MYADM FAMILY MEMBER"/>
    <property type="match status" value="1"/>
</dbReference>
<keyword evidence="5 7" id="KW-0472">Membrane</keyword>
<evidence type="ECO:0000256" key="8">
    <source>
        <dbReference type="SAM" id="Phobius"/>
    </source>
</evidence>
<evidence type="ECO:0000256" key="2">
    <source>
        <dbReference type="ARBA" id="ARBA00022692"/>
    </source>
</evidence>
<dbReference type="AlphaFoldDB" id="A0AA88P5B0"/>
<evidence type="ECO:0000256" key="1">
    <source>
        <dbReference type="ARBA" id="ARBA00004141"/>
    </source>
</evidence>
<evidence type="ECO:0000256" key="3">
    <source>
        <dbReference type="ARBA" id="ARBA00022737"/>
    </source>
</evidence>
<organism evidence="10 11">
    <name type="scientific">Cirrhinus molitorella</name>
    <name type="common">mud carp</name>
    <dbReference type="NCBI Taxonomy" id="172907"/>
    <lineage>
        <taxon>Eukaryota</taxon>
        <taxon>Metazoa</taxon>
        <taxon>Chordata</taxon>
        <taxon>Craniata</taxon>
        <taxon>Vertebrata</taxon>
        <taxon>Euteleostomi</taxon>
        <taxon>Actinopterygii</taxon>
        <taxon>Neopterygii</taxon>
        <taxon>Teleostei</taxon>
        <taxon>Ostariophysi</taxon>
        <taxon>Cypriniformes</taxon>
        <taxon>Cyprinidae</taxon>
        <taxon>Labeoninae</taxon>
        <taxon>Labeonini</taxon>
        <taxon>Cirrhinus</taxon>
    </lineage>
</organism>
<evidence type="ECO:0000256" key="7">
    <source>
        <dbReference type="PROSITE-ProRule" id="PRU00581"/>
    </source>
</evidence>
<gene>
    <name evidence="10" type="ORF">Q8A67_024836</name>
</gene>